<feature type="compositionally biased region" description="Low complexity" evidence="2">
    <location>
        <begin position="85"/>
        <end position="95"/>
    </location>
</feature>
<dbReference type="EMBL" id="JAJNDC010000004">
    <property type="protein sequence ID" value="MCW9714197.1"/>
    <property type="molecule type" value="Genomic_DNA"/>
</dbReference>
<proteinExistence type="predicted"/>
<keyword evidence="1" id="KW-0732">Signal</keyword>
<dbReference type="RefSeq" id="WP_265791319.1">
    <property type="nucleotide sequence ID" value="NZ_BAABRS010000004.1"/>
</dbReference>
<dbReference type="Pfam" id="PF13505">
    <property type="entry name" value="OMP_b-brl"/>
    <property type="match status" value="1"/>
</dbReference>
<name>A0ABT3Q245_9BACT</name>
<evidence type="ECO:0000256" key="1">
    <source>
        <dbReference type="ARBA" id="ARBA00022729"/>
    </source>
</evidence>
<feature type="transmembrane region" description="Helical" evidence="3">
    <location>
        <begin position="54"/>
        <end position="71"/>
    </location>
</feature>
<keyword evidence="3" id="KW-0472">Membrane</keyword>
<evidence type="ECO:0000313" key="5">
    <source>
        <dbReference type="EMBL" id="MCW9714197.1"/>
    </source>
</evidence>
<accession>A0ABT3Q245</accession>
<comment type="caution">
    <text evidence="5">The sequence shown here is derived from an EMBL/GenBank/DDBJ whole genome shotgun (WGS) entry which is preliminary data.</text>
</comment>
<dbReference type="InterPro" id="IPR027385">
    <property type="entry name" value="Beta-barrel_OMP"/>
</dbReference>
<keyword evidence="3" id="KW-1133">Transmembrane helix</keyword>
<keyword evidence="3" id="KW-0812">Transmembrane</keyword>
<evidence type="ECO:0000256" key="2">
    <source>
        <dbReference type="SAM" id="MobiDB-lite"/>
    </source>
</evidence>
<protein>
    <submittedName>
        <fullName evidence="5">Porin family protein</fullName>
    </submittedName>
</protein>
<dbReference type="InterPro" id="IPR011250">
    <property type="entry name" value="OMP/PagP_B-barrel"/>
</dbReference>
<reference evidence="5 6" key="1">
    <citation type="submission" date="2021-11" db="EMBL/GenBank/DDBJ databases">
        <title>Aliifidinibius sp. nov., a new bacterium isolated from saline soil.</title>
        <authorList>
            <person name="Galisteo C."/>
            <person name="De La Haba R."/>
            <person name="Sanchez-Porro C."/>
            <person name="Ventosa A."/>
        </authorList>
    </citation>
    <scope>NUCLEOTIDE SEQUENCE [LARGE SCALE GENOMIC DNA]</scope>
    <source>
        <strain evidence="5 6">KACC 190600</strain>
    </source>
</reference>
<keyword evidence="6" id="KW-1185">Reference proteome</keyword>
<feature type="region of interest" description="Disordered" evidence="2">
    <location>
        <begin position="193"/>
        <end position="213"/>
    </location>
</feature>
<sequence>MSTNKHNPEDPIEEFFQKKVQEFDISYREKDWMKLEKKLDMAARKRSLEKKRRWLIAASLLLFALLGYFTYQNYVSIDEINEQLSEQTEQQQDQPEQSEELETLPDITSPEADDNLESDQNISGEMADESSNGDVEDNRQNIAGTRQAEQAQQEYLVSNQMSRGLNVNEVYCPECNLSSLGKKVYPKVFATVESEEGNERTENQSITSDHSENGEGMIASSRFALGFVASPDFSTVGSLSNFSDMGYKIGVAVEYRLTKNLSVSGGVIQSDVRYTAQGGDYNPNQGYGSYGNPGVLPDETFARCLILDIPINVKYNFLNFEHSRLYASTGIASYIMLNEEYDFRYDQNGEGLPQSWNKRTGTGHLMSNVGFSIGLEYDIHPRWSLRAEPYVRVPLKGVGEGNVKLYSIGSFVSLNFQLQ</sequence>
<feature type="region of interest" description="Disordered" evidence="2">
    <location>
        <begin position="85"/>
        <end position="138"/>
    </location>
</feature>
<evidence type="ECO:0000256" key="3">
    <source>
        <dbReference type="SAM" id="Phobius"/>
    </source>
</evidence>
<feature type="compositionally biased region" description="Polar residues" evidence="2">
    <location>
        <begin position="118"/>
        <end position="133"/>
    </location>
</feature>
<dbReference type="SUPFAM" id="SSF56925">
    <property type="entry name" value="OMPA-like"/>
    <property type="match status" value="1"/>
</dbReference>
<feature type="domain" description="Outer membrane protein beta-barrel" evidence="4">
    <location>
        <begin position="239"/>
        <end position="416"/>
    </location>
</feature>
<evidence type="ECO:0000313" key="6">
    <source>
        <dbReference type="Proteomes" id="UP001207337"/>
    </source>
</evidence>
<dbReference type="Proteomes" id="UP001207337">
    <property type="component" value="Unassembled WGS sequence"/>
</dbReference>
<evidence type="ECO:0000259" key="4">
    <source>
        <dbReference type="Pfam" id="PF13505"/>
    </source>
</evidence>
<organism evidence="5 6">
    <name type="scientific">Fodinibius salicampi</name>
    <dbReference type="NCBI Taxonomy" id="1920655"/>
    <lineage>
        <taxon>Bacteria</taxon>
        <taxon>Pseudomonadati</taxon>
        <taxon>Balneolota</taxon>
        <taxon>Balneolia</taxon>
        <taxon>Balneolales</taxon>
        <taxon>Balneolaceae</taxon>
        <taxon>Fodinibius</taxon>
    </lineage>
</organism>
<gene>
    <name evidence="5" type="ORF">LQ318_14900</name>
</gene>